<organism evidence="4 5">
    <name type="scientific">Cuscuta campestris</name>
    <dbReference type="NCBI Taxonomy" id="132261"/>
    <lineage>
        <taxon>Eukaryota</taxon>
        <taxon>Viridiplantae</taxon>
        <taxon>Streptophyta</taxon>
        <taxon>Embryophyta</taxon>
        <taxon>Tracheophyta</taxon>
        <taxon>Spermatophyta</taxon>
        <taxon>Magnoliopsida</taxon>
        <taxon>eudicotyledons</taxon>
        <taxon>Gunneridae</taxon>
        <taxon>Pentapetalae</taxon>
        <taxon>asterids</taxon>
        <taxon>lamiids</taxon>
        <taxon>Solanales</taxon>
        <taxon>Convolvulaceae</taxon>
        <taxon>Cuscuteae</taxon>
        <taxon>Cuscuta</taxon>
        <taxon>Cuscuta subgen. Grammica</taxon>
        <taxon>Cuscuta sect. Cleistogrammica</taxon>
    </lineage>
</organism>
<dbReference type="OrthoDB" id="1306234at2759"/>
<protein>
    <recommendedName>
        <fullName evidence="3">DDE Tnp4 domain-containing protein</fullName>
    </recommendedName>
</protein>
<keyword evidence="5" id="KW-1185">Reference proteome</keyword>
<sequence length="127" mass="14835">MKHSKARNVIERCFGLLKGRWGILRCPSFFPILTQGRIVLTCVLLHNFLRIHMPTDNKYCGRMMASSQSTMRTSETSESFDNKIKHGRGKNKRFWSRDEEWGLVHLLMELSTDPKWKADGNFKNGYL</sequence>
<name>A0A484KCY0_9ASTE</name>
<accession>A0A484KCY0</accession>
<dbReference type="Pfam" id="PF13359">
    <property type="entry name" value="DDE_Tnp_4"/>
    <property type="match status" value="1"/>
</dbReference>
<dbReference type="AlphaFoldDB" id="A0A484KCY0"/>
<keyword evidence="2" id="KW-0479">Metal-binding</keyword>
<comment type="cofactor">
    <cofactor evidence="1">
        <name>a divalent metal cation</name>
        <dbReference type="ChEBI" id="CHEBI:60240"/>
    </cofactor>
</comment>
<evidence type="ECO:0000256" key="1">
    <source>
        <dbReference type="ARBA" id="ARBA00001968"/>
    </source>
</evidence>
<feature type="domain" description="DDE Tnp4" evidence="3">
    <location>
        <begin position="2"/>
        <end position="47"/>
    </location>
</feature>
<dbReference type="Proteomes" id="UP000595140">
    <property type="component" value="Unassembled WGS sequence"/>
</dbReference>
<dbReference type="GO" id="GO:0046872">
    <property type="term" value="F:metal ion binding"/>
    <property type="evidence" value="ECO:0007669"/>
    <property type="project" value="UniProtKB-KW"/>
</dbReference>
<evidence type="ECO:0000256" key="2">
    <source>
        <dbReference type="ARBA" id="ARBA00022723"/>
    </source>
</evidence>
<evidence type="ECO:0000259" key="3">
    <source>
        <dbReference type="Pfam" id="PF13359"/>
    </source>
</evidence>
<reference evidence="4 5" key="1">
    <citation type="submission" date="2018-04" db="EMBL/GenBank/DDBJ databases">
        <authorList>
            <person name="Vogel A."/>
        </authorList>
    </citation>
    <scope>NUCLEOTIDE SEQUENCE [LARGE SCALE GENOMIC DNA]</scope>
</reference>
<evidence type="ECO:0000313" key="5">
    <source>
        <dbReference type="Proteomes" id="UP000595140"/>
    </source>
</evidence>
<evidence type="ECO:0000313" key="4">
    <source>
        <dbReference type="EMBL" id="VFQ62738.1"/>
    </source>
</evidence>
<dbReference type="InterPro" id="IPR027806">
    <property type="entry name" value="HARBI1_dom"/>
</dbReference>
<gene>
    <name evidence="4" type="ORF">CCAM_LOCUS4514</name>
</gene>
<dbReference type="EMBL" id="OOIL02000231">
    <property type="protein sequence ID" value="VFQ62738.1"/>
    <property type="molecule type" value="Genomic_DNA"/>
</dbReference>
<proteinExistence type="predicted"/>